<evidence type="ECO:0000256" key="16">
    <source>
        <dbReference type="ARBA" id="ARBA00077688"/>
    </source>
</evidence>
<evidence type="ECO:0000256" key="1">
    <source>
        <dbReference type="ARBA" id="ARBA00001941"/>
    </source>
</evidence>
<keyword evidence="5 18" id="KW-0378">Hydrolase</keyword>
<dbReference type="PANTHER" id="PTHR43501">
    <property type="entry name" value="CYTOSOL NON-SPECIFIC DIPEPTIDASE"/>
    <property type="match status" value="1"/>
</dbReference>
<dbReference type="InterPro" id="IPR001160">
    <property type="entry name" value="Peptidase_M20C"/>
</dbReference>
<dbReference type="NCBIfam" id="TIGR01893">
    <property type="entry name" value="aa-his-dipept"/>
    <property type="match status" value="1"/>
</dbReference>
<evidence type="ECO:0000256" key="13">
    <source>
        <dbReference type="ARBA" id="ARBA00071271"/>
    </source>
</evidence>
<comment type="catalytic activity">
    <reaction evidence="9">
        <text>Hydrolysis of dipeptides, preferentially hydrophobic dipeptides including prolyl amino acids.</text>
        <dbReference type="EC" id="3.4.13.18"/>
    </reaction>
</comment>
<protein>
    <recommendedName>
        <fullName evidence="13">Cytosol non-specific dipeptidase</fullName>
        <ecNumber evidence="10">3.4.13.18</ecNumber>
    </recommendedName>
    <alternativeName>
        <fullName evidence="16">Aminoacyl-histidine dipeptidase</fullName>
    </alternativeName>
    <alternativeName>
        <fullName evidence="15">Beta-alanyl-histidine dipeptidase</fullName>
    </alternativeName>
    <alternativeName>
        <fullName evidence="14">Carnosinase</fullName>
    </alternativeName>
    <alternativeName>
        <fullName evidence="11">Peptidase D</fullName>
    </alternativeName>
    <alternativeName>
        <fullName evidence="17">Xaa-His dipeptidase</fullName>
    </alternativeName>
</protein>
<dbReference type="CDD" id="cd03890">
    <property type="entry name" value="M20_pepD"/>
    <property type="match status" value="1"/>
</dbReference>
<dbReference type="Pfam" id="PF01546">
    <property type="entry name" value="Peptidase_M20"/>
    <property type="match status" value="1"/>
</dbReference>
<dbReference type="InterPro" id="IPR002933">
    <property type="entry name" value="Peptidase_M20"/>
</dbReference>
<evidence type="ECO:0000256" key="10">
    <source>
        <dbReference type="ARBA" id="ARBA00038976"/>
    </source>
</evidence>
<dbReference type="AlphaFoldDB" id="A0A173WVP4"/>
<dbReference type="PIRSF" id="PIRSF016599">
    <property type="entry name" value="Xaa-His_dipept"/>
    <property type="match status" value="1"/>
</dbReference>
<dbReference type="EC" id="3.4.13.18" evidence="10"/>
<dbReference type="PANTHER" id="PTHR43501:SF1">
    <property type="entry name" value="CYTOSOL NON-SPECIFIC DIPEPTIDASE"/>
    <property type="match status" value="1"/>
</dbReference>
<comment type="cofactor">
    <cofactor evidence="1">
        <name>Co(2+)</name>
        <dbReference type="ChEBI" id="CHEBI:48828"/>
    </cofactor>
</comment>
<dbReference type="GO" id="GO:0005829">
    <property type="term" value="C:cytosol"/>
    <property type="evidence" value="ECO:0007669"/>
    <property type="project" value="TreeGrafter"/>
</dbReference>
<gene>
    <name evidence="18" type="primary">pepD_1</name>
    <name evidence="18" type="ORF">ERS852381_00216</name>
</gene>
<evidence type="ECO:0000256" key="3">
    <source>
        <dbReference type="ARBA" id="ARBA00022670"/>
    </source>
</evidence>
<dbReference type="Proteomes" id="UP000095468">
    <property type="component" value="Unassembled WGS sequence"/>
</dbReference>
<evidence type="ECO:0000256" key="8">
    <source>
        <dbReference type="ARBA" id="ARBA00023285"/>
    </source>
</evidence>
<dbReference type="FunFam" id="3.40.630.10:FF:000018">
    <property type="entry name" value="Aminoacyl-histidine dipeptidase PepD"/>
    <property type="match status" value="1"/>
</dbReference>
<evidence type="ECO:0000256" key="2">
    <source>
        <dbReference type="ARBA" id="ARBA00001947"/>
    </source>
</evidence>
<sequence>MDYKITGYEPAQLFHFFEEVSAIPRGSGNEKGISDFLVAFAKERGLDVYQDEVYNVIIRKPASAGAENAPTVMLQGHIDMVCDKLGSVEHDFTTDGIDLVVKDGVLTANGTTLGADNGIAVALMLTVLNDDSIAHPALECVFTTDEETGLVGAETLDKSQISARTMINLDSEEEGVATVSCAGGVVVTYTCPIVREHKTGSTLTLDISGLLGGHSGSDINLERGNGNLIMARIIDRLMVAGEPAIVSFNGGTKDNAINRECKAVLVYADHAAAEAAAQIAKGIIADVTAELEVFDPGFTCTVEIADDAEVEAMDEKSALALIRALRLAPNGVIRRNVATDGSVEVSSNIGVVATSDDEVKIMLSPRSSITSLQNEFKDRLQTLADVLGFDAKFEFEYPGWSYAEHSPVREVFVESYRELFGSELRIESIHAGLECGLFAEALHGLDAIAVGPTLSDVHTPDESMELASAERFYELLIDVLKRLAA</sequence>
<organism evidence="18 19">
    <name type="scientific">Collinsella aerofaciens</name>
    <dbReference type="NCBI Taxonomy" id="74426"/>
    <lineage>
        <taxon>Bacteria</taxon>
        <taxon>Bacillati</taxon>
        <taxon>Actinomycetota</taxon>
        <taxon>Coriobacteriia</taxon>
        <taxon>Coriobacteriales</taxon>
        <taxon>Coriobacteriaceae</taxon>
        <taxon>Collinsella</taxon>
    </lineage>
</organism>
<evidence type="ECO:0000256" key="6">
    <source>
        <dbReference type="ARBA" id="ARBA00022833"/>
    </source>
</evidence>
<evidence type="ECO:0000313" key="19">
    <source>
        <dbReference type="Proteomes" id="UP000095468"/>
    </source>
</evidence>
<comment type="similarity">
    <text evidence="12">Belongs to the peptidase M20C family.</text>
</comment>
<reference evidence="18 19" key="1">
    <citation type="submission" date="2015-09" db="EMBL/GenBank/DDBJ databases">
        <authorList>
            <consortium name="Pathogen Informatics"/>
        </authorList>
    </citation>
    <scope>NUCLEOTIDE SEQUENCE [LARGE SCALE GENOMIC DNA]</scope>
    <source>
        <strain evidence="18 19">2789STDY5608823</strain>
    </source>
</reference>
<evidence type="ECO:0000256" key="12">
    <source>
        <dbReference type="ARBA" id="ARBA00061423"/>
    </source>
</evidence>
<dbReference type="PRINTS" id="PR00934">
    <property type="entry name" value="XHISDIPTASE"/>
</dbReference>
<keyword evidence="3" id="KW-0645">Protease</keyword>
<evidence type="ECO:0000256" key="7">
    <source>
        <dbReference type="ARBA" id="ARBA00023049"/>
    </source>
</evidence>
<dbReference type="RefSeq" id="WP_055285226.1">
    <property type="nucleotide sequence ID" value="NZ_CYYP01000001.1"/>
</dbReference>
<keyword evidence="7" id="KW-0482">Metalloprotease</keyword>
<keyword evidence="18" id="KW-0224">Dipeptidase</keyword>
<dbReference type="GO" id="GO:0006508">
    <property type="term" value="P:proteolysis"/>
    <property type="evidence" value="ECO:0007669"/>
    <property type="project" value="UniProtKB-KW"/>
</dbReference>
<evidence type="ECO:0000256" key="5">
    <source>
        <dbReference type="ARBA" id="ARBA00022801"/>
    </source>
</evidence>
<keyword evidence="4" id="KW-0479">Metal-binding</keyword>
<dbReference type="Gene3D" id="3.40.630.10">
    <property type="entry name" value="Zn peptidases"/>
    <property type="match status" value="2"/>
</dbReference>
<dbReference type="EMBL" id="CYYP01000001">
    <property type="protein sequence ID" value="CUN43659.1"/>
    <property type="molecule type" value="Genomic_DNA"/>
</dbReference>
<name>A0A173WVP4_9ACTN</name>
<dbReference type="GO" id="GO:0046872">
    <property type="term" value="F:metal ion binding"/>
    <property type="evidence" value="ECO:0007669"/>
    <property type="project" value="UniProtKB-KW"/>
</dbReference>
<evidence type="ECO:0000256" key="9">
    <source>
        <dbReference type="ARBA" id="ARBA00036421"/>
    </source>
</evidence>
<accession>A0A173WVP4</accession>
<evidence type="ECO:0000256" key="17">
    <source>
        <dbReference type="ARBA" id="ARBA00078074"/>
    </source>
</evidence>
<evidence type="ECO:0000256" key="15">
    <source>
        <dbReference type="ARBA" id="ARBA00076004"/>
    </source>
</evidence>
<evidence type="ECO:0000313" key="18">
    <source>
        <dbReference type="EMBL" id="CUN43659.1"/>
    </source>
</evidence>
<dbReference type="GO" id="GO:0070573">
    <property type="term" value="F:metallodipeptidase activity"/>
    <property type="evidence" value="ECO:0007669"/>
    <property type="project" value="TreeGrafter"/>
</dbReference>
<evidence type="ECO:0000256" key="11">
    <source>
        <dbReference type="ARBA" id="ARBA00044252"/>
    </source>
</evidence>
<dbReference type="SUPFAM" id="SSF53187">
    <property type="entry name" value="Zn-dependent exopeptidases"/>
    <property type="match status" value="1"/>
</dbReference>
<dbReference type="FunFam" id="3.40.630.10:FF:000015">
    <property type="entry name" value="Aminoacyl-histidine dipeptidase PepD"/>
    <property type="match status" value="1"/>
</dbReference>
<keyword evidence="8" id="KW-0170">Cobalt</keyword>
<proteinExistence type="inferred from homology"/>
<evidence type="ECO:0000256" key="14">
    <source>
        <dbReference type="ARBA" id="ARBA00075285"/>
    </source>
</evidence>
<keyword evidence="6" id="KW-0862">Zinc</keyword>
<comment type="cofactor">
    <cofactor evidence="2">
        <name>Zn(2+)</name>
        <dbReference type="ChEBI" id="CHEBI:29105"/>
    </cofactor>
</comment>
<evidence type="ECO:0000256" key="4">
    <source>
        <dbReference type="ARBA" id="ARBA00022723"/>
    </source>
</evidence>